<dbReference type="InterPro" id="IPR021678">
    <property type="entry name" value="DUF3263"/>
</dbReference>
<comment type="caution">
    <text evidence="1">The sequence shown here is derived from an EMBL/GenBank/DDBJ whole genome shotgun (WGS) entry which is preliminary data.</text>
</comment>
<reference evidence="1 2" key="1">
    <citation type="submission" date="2024-01" db="EMBL/GenBank/DDBJ databases">
        <title>Characterization of antibiotic resistant novel bacterial strains and their environmental applications.</title>
        <authorList>
            <person name="Manzoor S."/>
            <person name="Abbas S."/>
            <person name="Arshad M."/>
            <person name="Ahmed I."/>
        </authorList>
    </citation>
    <scope>NUCLEOTIDE SEQUENCE [LARGE SCALE GENOMIC DNA]</scope>
    <source>
        <strain evidence="1 2">NCCP-602</strain>
    </source>
</reference>
<proteinExistence type="predicted"/>
<sequence>MVCGVDRKHLGAGVTGVGARTVLTSGFGGCSHRRARLGRVVPGTVTELSAHDRMILDLEKSASTEVARVMLCRSIDLPVERYAAVLDGLVDTDAAFGYAPDVVDRIRRLRSERFAFERRKRRWRSFMP</sequence>
<dbReference type="EMBL" id="BAAAAF010000015">
    <property type="protein sequence ID" value="GAA0037049.1"/>
    <property type="molecule type" value="Genomic_DNA"/>
</dbReference>
<evidence type="ECO:0000313" key="2">
    <source>
        <dbReference type="Proteomes" id="UP001498238"/>
    </source>
</evidence>
<keyword evidence="2" id="KW-1185">Reference proteome</keyword>
<evidence type="ECO:0008006" key="3">
    <source>
        <dbReference type="Google" id="ProtNLM"/>
    </source>
</evidence>
<name>A0ABP3CCH1_9MICO</name>
<organism evidence="1 2">
    <name type="scientific">Brevibacterium metallidurans</name>
    <dbReference type="NCBI Taxonomy" id="1482676"/>
    <lineage>
        <taxon>Bacteria</taxon>
        <taxon>Bacillati</taxon>
        <taxon>Actinomycetota</taxon>
        <taxon>Actinomycetes</taxon>
        <taxon>Micrococcales</taxon>
        <taxon>Brevibacteriaceae</taxon>
        <taxon>Brevibacterium</taxon>
    </lineage>
</organism>
<protein>
    <recommendedName>
        <fullName evidence="3">DUF3263 domain-containing protein</fullName>
    </recommendedName>
</protein>
<dbReference type="Pfam" id="PF11662">
    <property type="entry name" value="DUF3263"/>
    <property type="match status" value="1"/>
</dbReference>
<accession>A0ABP3CCH1</accession>
<gene>
    <name evidence="1" type="ORF">NCCP602_30100</name>
</gene>
<dbReference type="Proteomes" id="UP001498238">
    <property type="component" value="Unassembled WGS sequence"/>
</dbReference>
<evidence type="ECO:0000313" key="1">
    <source>
        <dbReference type="EMBL" id="GAA0037049.1"/>
    </source>
</evidence>